<evidence type="ECO:0000256" key="2">
    <source>
        <dbReference type="ARBA" id="ARBA00012438"/>
    </source>
</evidence>
<dbReference type="PANTHER" id="PTHR24421">
    <property type="entry name" value="NITRATE/NITRITE SENSOR PROTEIN NARX-RELATED"/>
    <property type="match status" value="1"/>
</dbReference>
<keyword evidence="4" id="KW-0808">Transferase</keyword>
<dbReference type="CDD" id="cd16917">
    <property type="entry name" value="HATPase_UhpB-NarQ-NarX-like"/>
    <property type="match status" value="1"/>
</dbReference>
<dbReference type="Pfam" id="PF02518">
    <property type="entry name" value="HATPase_c"/>
    <property type="match status" value="1"/>
</dbReference>
<dbReference type="GO" id="GO:0046983">
    <property type="term" value="F:protein dimerization activity"/>
    <property type="evidence" value="ECO:0007669"/>
    <property type="project" value="InterPro"/>
</dbReference>
<evidence type="ECO:0000256" key="3">
    <source>
        <dbReference type="ARBA" id="ARBA00022553"/>
    </source>
</evidence>
<dbReference type="InterPro" id="IPR050482">
    <property type="entry name" value="Sensor_HK_TwoCompSys"/>
</dbReference>
<dbReference type="InterPro" id="IPR055558">
    <property type="entry name" value="DUF7134"/>
</dbReference>
<proteinExistence type="predicted"/>
<feature type="transmembrane region" description="Helical" evidence="9">
    <location>
        <begin position="116"/>
        <end position="133"/>
    </location>
</feature>
<feature type="domain" description="DUF7134" evidence="12">
    <location>
        <begin position="15"/>
        <end position="167"/>
    </location>
</feature>
<dbReference type="Proteomes" id="UP000548476">
    <property type="component" value="Unassembled WGS sequence"/>
</dbReference>
<evidence type="ECO:0000256" key="5">
    <source>
        <dbReference type="ARBA" id="ARBA00022741"/>
    </source>
</evidence>
<dbReference type="GO" id="GO:0000155">
    <property type="term" value="F:phosphorelay sensor kinase activity"/>
    <property type="evidence" value="ECO:0007669"/>
    <property type="project" value="InterPro"/>
</dbReference>
<feature type="domain" description="Signal transduction histidine kinase subgroup 3 dimerisation and phosphoacceptor" evidence="11">
    <location>
        <begin position="185"/>
        <end position="251"/>
    </location>
</feature>
<evidence type="ECO:0000259" key="10">
    <source>
        <dbReference type="Pfam" id="PF02518"/>
    </source>
</evidence>
<feature type="domain" description="Histidine kinase/HSP90-like ATPase" evidence="10">
    <location>
        <begin position="296"/>
        <end position="387"/>
    </location>
</feature>
<keyword evidence="9" id="KW-0472">Membrane</keyword>
<name>A0A841FM83_9ACTN</name>
<keyword evidence="6 13" id="KW-0418">Kinase</keyword>
<dbReference type="SUPFAM" id="SSF55874">
    <property type="entry name" value="ATPase domain of HSP90 chaperone/DNA topoisomerase II/histidine kinase"/>
    <property type="match status" value="1"/>
</dbReference>
<evidence type="ECO:0000313" key="14">
    <source>
        <dbReference type="Proteomes" id="UP000548476"/>
    </source>
</evidence>
<dbReference type="InterPro" id="IPR036890">
    <property type="entry name" value="HATPase_C_sf"/>
</dbReference>
<comment type="catalytic activity">
    <reaction evidence="1">
        <text>ATP + protein L-histidine = ADP + protein N-phospho-L-histidine.</text>
        <dbReference type="EC" id="2.7.13.3"/>
    </reaction>
</comment>
<dbReference type="Gene3D" id="1.20.5.1930">
    <property type="match status" value="1"/>
</dbReference>
<dbReference type="PANTHER" id="PTHR24421:SF10">
    <property type="entry name" value="NITRATE_NITRITE SENSOR PROTEIN NARQ"/>
    <property type="match status" value="1"/>
</dbReference>
<gene>
    <name evidence="13" type="ORF">HNR73_004988</name>
</gene>
<keyword evidence="8" id="KW-0902">Two-component regulatory system</keyword>
<dbReference type="InterPro" id="IPR003594">
    <property type="entry name" value="HATPase_dom"/>
</dbReference>
<keyword evidence="14" id="KW-1185">Reference proteome</keyword>
<comment type="caution">
    <text evidence="13">The sequence shown here is derived from an EMBL/GenBank/DDBJ whole genome shotgun (WGS) entry which is preliminary data.</text>
</comment>
<dbReference type="GO" id="GO:0016020">
    <property type="term" value="C:membrane"/>
    <property type="evidence" value="ECO:0007669"/>
    <property type="project" value="InterPro"/>
</dbReference>
<keyword evidence="9" id="KW-1133">Transmembrane helix</keyword>
<dbReference type="InterPro" id="IPR011712">
    <property type="entry name" value="Sig_transdc_His_kin_sub3_dim/P"/>
</dbReference>
<evidence type="ECO:0000256" key="7">
    <source>
        <dbReference type="ARBA" id="ARBA00022840"/>
    </source>
</evidence>
<evidence type="ECO:0000256" key="6">
    <source>
        <dbReference type="ARBA" id="ARBA00022777"/>
    </source>
</evidence>
<protein>
    <recommendedName>
        <fullName evidence="2">histidine kinase</fullName>
        <ecNumber evidence="2">2.7.13.3</ecNumber>
    </recommendedName>
</protein>
<evidence type="ECO:0000259" key="11">
    <source>
        <dbReference type="Pfam" id="PF07730"/>
    </source>
</evidence>
<reference evidence="13 14" key="1">
    <citation type="submission" date="2020-08" db="EMBL/GenBank/DDBJ databases">
        <title>Genomic Encyclopedia of Type Strains, Phase IV (KMG-IV): sequencing the most valuable type-strain genomes for metagenomic binning, comparative biology and taxonomic classification.</title>
        <authorList>
            <person name="Goeker M."/>
        </authorList>
    </citation>
    <scope>NUCLEOTIDE SEQUENCE [LARGE SCALE GENOMIC DNA]</scope>
    <source>
        <strain evidence="13 14">YIM 65646</strain>
    </source>
</reference>
<sequence length="392" mass="41162">MVIEEEIRPLFSRRLSRAQLIAVDVGFALLYTLALAGLSSSAEGTDFGYGARLAGAAAIALPLAVRRLWPLPVFGVVLAATIGALAAGLLREPLISSALALYIVAVREPRRRWEPVFAIGVTSALIIVCSSGVGTRDWWAADFGVLVVGAAVLGSAWTVGRAVRERRAYAERTRAQIAGQAAAEERLRIARELHDVVAHSMGVIAVKAGVANHVIESRPQEARDALRVIESASRSAMVELRQMLGVLRHAAEPGEDDPLAPTPGLAGIPGLAERARLAGVGVELDLASPGGLPGGVELAAYRIIQEALTNVVKHAAPTRCRVRLTDDGRALRIEVADEGPGRRVLPPGPGGHGMLGMRERVAVHGGELNAGPLPGGGFRVAATLPYRSEGDT</sequence>
<dbReference type="RefSeq" id="WP_203686997.1">
    <property type="nucleotide sequence ID" value="NZ_BONT01000106.1"/>
</dbReference>
<evidence type="ECO:0000313" key="13">
    <source>
        <dbReference type="EMBL" id="MBB6037115.1"/>
    </source>
</evidence>
<dbReference type="Pfam" id="PF23539">
    <property type="entry name" value="DUF7134"/>
    <property type="match status" value="1"/>
</dbReference>
<dbReference type="EC" id="2.7.13.3" evidence="2"/>
<dbReference type="AlphaFoldDB" id="A0A841FM83"/>
<evidence type="ECO:0000256" key="1">
    <source>
        <dbReference type="ARBA" id="ARBA00000085"/>
    </source>
</evidence>
<evidence type="ECO:0000256" key="4">
    <source>
        <dbReference type="ARBA" id="ARBA00022679"/>
    </source>
</evidence>
<evidence type="ECO:0000256" key="8">
    <source>
        <dbReference type="ARBA" id="ARBA00023012"/>
    </source>
</evidence>
<dbReference type="Gene3D" id="3.30.565.10">
    <property type="entry name" value="Histidine kinase-like ATPase, C-terminal domain"/>
    <property type="match status" value="1"/>
</dbReference>
<dbReference type="Pfam" id="PF07730">
    <property type="entry name" value="HisKA_3"/>
    <property type="match status" value="1"/>
</dbReference>
<keyword evidence="3" id="KW-0597">Phosphoprotein</keyword>
<dbReference type="EMBL" id="JACHGT010000011">
    <property type="protein sequence ID" value="MBB6037115.1"/>
    <property type="molecule type" value="Genomic_DNA"/>
</dbReference>
<evidence type="ECO:0000259" key="12">
    <source>
        <dbReference type="Pfam" id="PF23539"/>
    </source>
</evidence>
<keyword evidence="9" id="KW-0812">Transmembrane</keyword>
<feature type="transmembrane region" description="Helical" evidence="9">
    <location>
        <begin position="75"/>
        <end position="104"/>
    </location>
</feature>
<organism evidence="13 14">
    <name type="scientific">Phytomonospora endophytica</name>
    <dbReference type="NCBI Taxonomy" id="714109"/>
    <lineage>
        <taxon>Bacteria</taxon>
        <taxon>Bacillati</taxon>
        <taxon>Actinomycetota</taxon>
        <taxon>Actinomycetes</taxon>
        <taxon>Micromonosporales</taxon>
        <taxon>Micromonosporaceae</taxon>
        <taxon>Phytomonospora</taxon>
    </lineage>
</organism>
<feature type="transmembrane region" description="Helical" evidence="9">
    <location>
        <begin position="20"/>
        <end position="38"/>
    </location>
</feature>
<keyword evidence="5" id="KW-0547">Nucleotide-binding</keyword>
<evidence type="ECO:0000256" key="9">
    <source>
        <dbReference type="SAM" id="Phobius"/>
    </source>
</evidence>
<accession>A0A841FM83</accession>
<feature type="transmembrane region" description="Helical" evidence="9">
    <location>
        <begin position="139"/>
        <end position="159"/>
    </location>
</feature>
<dbReference type="GO" id="GO:0005524">
    <property type="term" value="F:ATP binding"/>
    <property type="evidence" value="ECO:0007669"/>
    <property type="project" value="UniProtKB-KW"/>
</dbReference>
<keyword evidence="7" id="KW-0067">ATP-binding</keyword>